<evidence type="ECO:0000313" key="4">
    <source>
        <dbReference type="EMBL" id="RUL49814.1"/>
    </source>
</evidence>
<gene>
    <name evidence="4" type="ORF">EK386_14760</name>
</gene>
<comment type="caution">
    <text evidence="4">The sequence shown here is derived from an EMBL/GenBank/DDBJ whole genome shotgun (WGS) entry which is preliminary data.</text>
</comment>
<protein>
    <recommendedName>
        <fullName evidence="3">SbsA Ig-like domain-containing protein</fullName>
    </recommendedName>
</protein>
<organism evidence="4 5">
    <name type="scientific">Lysinibacillus antri</name>
    <dbReference type="NCBI Taxonomy" id="2498145"/>
    <lineage>
        <taxon>Bacteria</taxon>
        <taxon>Bacillati</taxon>
        <taxon>Bacillota</taxon>
        <taxon>Bacilli</taxon>
        <taxon>Bacillales</taxon>
        <taxon>Bacillaceae</taxon>
        <taxon>Lysinibacillus</taxon>
    </lineage>
</organism>
<dbReference type="InterPro" id="IPR014755">
    <property type="entry name" value="Cu-Rt/internalin_Ig-like"/>
</dbReference>
<feature type="signal peptide" evidence="2">
    <location>
        <begin position="1"/>
        <end position="24"/>
    </location>
</feature>
<evidence type="ECO:0000256" key="1">
    <source>
        <dbReference type="ARBA" id="ARBA00022729"/>
    </source>
</evidence>
<dbReference type="Gene3D" id="2.60.40.1220">
    <property type="match status" value="1"/>
</dbReference>
<dbReference type="AlphaFoldDB" id="A0A3S0P2V1"/>
<evidence type="ECO:0000313" key="5">
    <source>
        <dbReference type="Proteomes" id="UP000287910"/>
    </source>
</evidence>
<dbReference type="Pfam" id="PF13205">
    <property type="entry name" value="Big_5"/>
    <property type="match status" value="1"/>
</dbReference>
<feature type="chain" id="PRO_5038969049" description="SbsA Ig-like domain-containing protein" evidence="2">
    <location>
        <begin position="25"/>
        <end position="200"/>
    </location>
</feature>
<dbReference type="Proteomes" id="UP000287910">
    <property type="component" value="Unassembled WGS sequence"/>
</dbReference>
<feature type="domain" description="SbsA Ig-like" evidence="3">
    <location>
        <begin position="35"/>
        <end position="117"/>
    </location>
</feature>
<proteinExistence type="predicted"/>
<dbReference type="InterPro" id="IPR032812">
    <property type="entry name" value="SbsA_Ig"/>
</dbReference>
<reference evidence="4 5" key="1">
    <citation type="submission" date="2018-12" db="EMBL/GenBank/DDBJ databases">
        <title>Lysinibacillus antri sp. nov., isolated from a cave soil.</title>
        <authorList>
            <person name="Narsing Rao M.P."/>
            <person name="Zhang H."/>
            <person name="Dong Z.-Y."/>
            <person name="Niu X.-K."/>
            <person name="Zhang K."/>
            <person name="Fang B.-Z."/>
            <person name="Kang Y.-Q."/>
            <person name="Xiao M."/>
            <person name="Li W.-J."/>
        </authorList>
    </citation>
    <scope>NUCLEOTIDE SEQUENCE [LARGE SCALE GENOMIC DNA]</scope>
    <source>
        <strain evidence="4 5">SYSU K30002</strain>
    </source>
</reference>
<accession>A0A3S0P2V1</accession>
<sequence length="200" mass="22433">MKKALIVLCSVLLFLLLPIDAPNAKTWRFQATEDVNKVWEINFNGKLDAKTVNSTNIYVKDGQSIHPTTTNVINSGRTIKVKPNTPYTVGKLYELIVTTNVKNVDGKVLKDSVKMQFKIVETDTIFKAVQSITSQNITILTIVTDSDVLDVKISSESLKYVGNNTYEYVLIGDKIGDKVTIYAYDEKNKLLEKMTYTIGE</sequence>
<dbReference type="EMBL" id="RYYR01000023">
    <property type="protein sequence ID" value="RUL49814.1"/>
    <property type="molecule type" value="Genomic_DNA"/>
</dbReference>
<name>A0A3S0P2V1_9BACI</name>
<evidence type="ECO:0000259" key="3">
    <source>
        <dbReference type="Pfam" id="PF13205"/>
    </source>
</evidence>
<evidence type="ECO:0000256" key="2">
    <source>
        <dbReference type="SAM" id="SignalP"/>
    </source>
</evidence>
<keyword evidence="5" id="KW-1185">Reference proteome</keyword>
<keyword evidence="1 2" id="KW-0732">Signal</keyword>
<dbReference type="RefSeq" id="WP_126659950.1">
    <property type="nucleotide sequence ID" value="NZ_RYYR01000023.1"/>
</dbReference>